<feature type="region of interest" description="Disordered" evidence="1">
    <location>
        <begin position="74"/>
        <end position="211"/>
    </location>
</feature>
<accession>A0A922NIS9</accession>
<feature type="domain" description="RapZ C-terminal" evidence="2">
    <location>
        <begin position="305"/>
        <end position="401"/>
    </location>
</feature>
<sequence length="428" mass="49536">MYRYTYAPAPTPHPQRPRHSTYLDPLPYPHHLTARSYDTTYMLRPYHTEPQQRQSSHYKAPYSTQATCYRPVQTPSWRHVRPVQTQQPQTKQQSERERETSLPPRKSSLKKTAERRVHFDLPPAALHQSASRTARIAAEEREQEKERVRQKGRERERECDRDRDRIWQRDQERERDRQRERDTYKEPPYRPPVRPTPPPHFSSSRRYDEEMYKQDYRNDYTTTSSYNTYEYDAHRSHHYTATTSSQPLYPSLSTRPPFLNQSPLPTYPTVYIITYGTSVLPSPSSEISISTLLASQVPARTPPIPHLYTIDARTMQPPNPSLCATYSGISPLIQDVVMQDPAARKAAREAVETLLAFGERRGRGRRGEGGGMEVCLSVCCHAGTHRSVAIAERIAQCVKSEVRRAGCEEGVRVVCRHVHRVKGRGDPF</sequence>
<dbReference type="OrthoDB" id="5418695at2759"/>
<comment type="caution">
    <text evidence="3">The sequence shown here is derived from an EMBL/GenBank/DDBJ whole genome shotgun (WGS) entry which is preliminary data.</text>
</comment>
<evidence type="ECO:0000256" key="1">
    <source>
        <dbReference type="SAM" id="MobiDB-lite"/>
    </source>
</evidence>
<evidence type="ECO:0000313" key="3">
    <source>
        <dbReference type="EMBL" id="KAI1517518.1"/>
    </source>
</evidence>
<name>A0A922NIS9_9PLEO</name>
<dbReference type="EMBL" id="NRDI02000003">
    <property type="protein sequence ID" value="KAI1517518.1"/>
    <property type="molecule type" value="Genomic_DNA"/>
</dbReference>
<dbReference type="InterPro" id="IPR053931">
    <property type="entry name" value="RapZ_C"/>
</dbReference>
<feature type="compositionally biased region" description="Pro residues" evidence="1">
    <location>
        <begin position="189"/>
        <end position="200"/>
    </location>
</feature>
<gene>
    <name evidence="3" type="ORF">Ptr86124_002819</name>
</gene>
<feature type="compositionally biased region" description="Basic and acidic residues" evidence="1">
    <location>
        <begin position="137"/>
        <end position="188"/>
    </location>
</feature>
<proteinExistence type="predicted"/>
<dbReference type="AlphaFoldDB" id="A0A922NIS9"/>
<protein>
    <recommendedName>
        <fullName evidence="2">RapZ C-terminal domain-containing protein</fullName>
    </recommendedName>
</protein>
<keyword evidence="4" id="KW-1185">Reference proteome</keyword>
<organism evidence="3 4">
    <name type="scientific">Pyrenophora tritici-repentis</name>
    <dbReference type="NCBI Taxonomy" id="45151"/>
    <lineage>
        <taxon>Eukaryota</taxon>
        <taxon>Fungi</taxon>
        <taxon>Dikarya</taxon>
        <taxon>Ascomycota</taxon>
        <taxon>Pezizomycotina</taxon>
        <taxon>Dothideomycetes</taxon>
        <taxon>Pleosporomycetidae</taxon>
        <taxon>Pleosporales</taxon>
        <taxon>Pleosporineae</taxon>
        <taxon>Pleosporaceae</taxon>
        <taxon>Pyrenophora</taxon>
    </lineage>
</organism>
<dbReference type="Pfam" id="PF22740">
    <property type="entry name" value="PapZ_C"/>
    <property type="match status" value="1"/>
</dbReference>
<dbReference type="Proteomes" id="UP000249757">
    <property type="component" value="Unassembled WGS sequence"/>
</dbReference>
<evidence type="ECO:0000259" key="2">
    <source>
        <dbReference type="Pfam" id="PF22740"/>
    </source>
</evidence>
<feature type="region of interest" description="Disordered" evidence="1">
    <location>
        <begin position="1"/>
        <end position="26"/>
    </location>
</feature>
<evidence type="ECO:0000313" key="4">
    <source>
        <dbReference type="Proteomes" id="UP000249757"/>
    </source>
</evidence>
<reference evidence="4" key="1">
    <citation type="journal article" date="2022" name="Microb. Genom.">
        <title>A global pangenome for the wheat fungal pathogen Pyrenophora tritici-repentis and prediction of effector protein structural homology.</title>
        <authorList>
            <person name="Moolhuijzen P.M."/>
            <person name="See P.T."/>
            <person name="Shi G."/>
            <person name="Powell H.R."/>
            <person name="Cockram J."/>
            <person name="Jorgensen L.N."/>
            <person name="Benslimane H."/>
            <person name="Strelkov S.E."/>
            <person name="Turner J."/>
            <person name="Liu Z."/>
            <person name="Moffat C.S."/>
        </authorList>
    </citation>
    <scope>NUCLEOTIDE SEQUENCE [LARGE SCALE GENOMIC DNA]</scope>
</reference>